<protein>
    <recommendedName>
        <fullName evidence="5">Intradiol ring-cleavage dioxygenases domain-containing protein</fullName>
    </recommendedName>
</protein>
<gene>
    <name evidence="6" type="ORF">METZ01_LOCUS132412</name>
</gene>
<dbReference type="InterPro" id="IPR050770">
    <property type="entry name" value="Intradiol_RC_Dioxygenase"/>
</dbReference>
<dbReference type="GO" id="GO:0016702">
    <property type="term" value="F:oxidoreductase activity, acting on single donors with incorporation of molecular oxygen, incorporation of two atoms of oxygen"/>
    <property type="evidence" value="ECO:0007669"/>
    <property type="project" value="InterPro"/>
</dbReference>
<dbReference type="GO" id="GO:0008199">
    <property type="term" value="F:ferric iron binding"/>
    <property type="evidence" value="ECO:0007669"/>
    <property type="project" value="InterPro"/>
</dbReference>
<proteinExistence type="inferred from homology"/>
<dbReference type="InterPro" id="IPR015889">
    <property type="entry name" value="Intradiol_dOase_core"/>
</dbReference>
<keyword evidence="2" id="KW-0223">Dioxygenase</keyword>
<dbReference type="InterPro" id="IPR024756">
    <property type="entry name" value="PCDO_beta_N"/>
</dbReference>
<keyword evidence="3" id="KW-0560">Oxidoreductase</keyword>
<evidence type="ECO:0000313" key="6">
    <source>
        <dbReference type="EMBL" id="SVA79558.1"/>
    </source>
</evidence>
<reference evidence="6" key="1">
    <citation type="submission" date="2018-05" db="EMBL/GenBank/DDBJ databases">
        <authorList>
            <person name="Lanie J.A."/>
            <person name="Ng W.-L."/>
            <person name="Kazmierczak K.M."/>
            <person name="Andrzejewski T.M."/>
            <person name="Davidsen T.M."/>
            <person name="Wayne K.J."/>
            <person name="Tettelin H."/>
            <person name="Glass J.I."/>
            <person name="Rusch D."/>
            <person name="Podicherti R."/>
            <person name="Tsui H.-C.T."/>
            <person name="Winkler M.E."/>
        </authorList>
    </citation>
    <scope>NUCLEOTIDE SEQUENCE</scope>
</reference>
<evidence type="ECO:0000259" key="5">
    <source>
        <dbReference type="PROSITE" id="PS00083"/>
    </source>
</evidence>
<evidence type="ECO:0000256" key="4">
    <source>
        <dbReference type="SAM" id="MobiDB-lite"/>
    </source>
</evidence>
<evidence type="ECO:0000256" key="1">
    <source>
        <dbReference type="ARBA" id="ARBA00007825"/>
    </source>
</evidence>
<accession>A0A381YRA9</accession>
<name>A0A381YRA9_9ZZZZ</name>
<dbReference type="EMBL" id="UINC01018865">
    <property type="protein sequence ID" value="SVA79558.1"/>
    <property type="molecule type" value="Genomic_DNA"/>
</dbReference>
<organism evidence="6">
    <name type="scientific">marine metagenome</name>
    <dbReference type="NCBI Taxonomy" id="408172"/>
    <lineage>
        <taxon>unclassified sequences</taxon>
        <taxon>metagenomes</taxon>
        <taxon>ecological metagenomes</taxon>
    </lineage>
</organism>
<dbReference type="Pfam" id="PF00775">
    <property type="entry name" value="Dioxygenase_C"/>
    <property type="match status" value="1"/>
</dbReference>
<dbReference type="Gene3D" id="2.60.130.10">
    <property type="entry name" value="Aromatic compound dioxygenase"/>
    <property type="match status" value="1"/>
</dbReference>
<evidence type="ECO:0000256" key="2">
    <source>
        <dbReference type="ARBA" id="ARBA00022964"/>
    </source>
</evidence>
<sequence>MEVMMNEPVGYRRDSQDDHPPALYEGYKSTVFRSPKRPPIKINHSLTEITGPLFGHGKLQPGEDDLSIENGEEAQGQRIFVSGRVLDEDGRPVPRTLIEIWQCNAAGRYHHPIDQHP</sequence>
<feature type="region of interest" description="Disordered" evidence="4">
    <location>
        <begin position="1"/>
        <end position="22"/>
    </location>
</feature>
<comment type="similarity">
    <text evidence="1">Belongs to the intradiol ring-cleavage dioxygenase family.</text>
</comment>
<evidence type="ECO:0000256" key="3">
    <source>
        <dbReference type="ARBA" id="ARBA00023002"/>
    </source>
</evidence>
<dbReference type="PANTHER" id="PTHR33711:SF10">
    <property type="entry name" value="INTRADIOL RING-CLEAVAGE DIOXYGENASES DOMAIN-CONTAINING PROTEIN"/>
    <property type="match status" value="1"/>
</dbReference>
<dbReference type="SUPFAM" id="SSF49482">
    <property type="entry name" value="Aromatic compound dioxygenase"/>
    <property type="match status" value="1"/>
</dbReference>
<dbReference type="PROSITE" id="PS00083">
    <property type="entry name" value="INTRADIOL_DIOXYGENAS"/>
    <property type="match status" value="1"/>
</dbReference>
<feature type="domain" description="Intradiol ring-cleavage dioxygenases" evidence="5">
    <location>
        <begin position="81"/>
        <end position="109"/>
    </location>
</feature>
<feature type="non-terminal residue" evidence="6">
    <location>
        <position position="117"/>
    </location>
</feature>
<dbReference type="InterPro" id="IPR000627">
    <property type="entry name" value="Intradiol_dOase_C"/>
</dbReference>
<dbReference type="PANTHER" id="PTHR33711">
    <property type="entry name" value="DIOXYGENASE, PUTATIVE (AFU_ORTHOLOGUE AFUA_2G02910)-RELATED"/>
    <property type="match status" value="1"/>
</dbReference>
<feature type="compositionally biased region" description="Basic and acidic residues" evidence="4">
    <location>
        <begin position="10"/>
        <end position="20"/>
    </location>
</feature>
<dbReference type="Pfam" id="PF12391">
    <property type="entry name" value="PCDO_beta_N"/>
    <property type="match status" value="1"/>
</dbReference>
<dbReference type="AlphaFoldDB" id="A0A381YRA9"/>